<proteinExistence type="predicted"/>
<dbReference type="AlphaFoldDB" id="A0A9N8HM90"/>
<reference evidence="1" key="1">
    <citation type="submission" date="2020-06" db="EMBL/GenBank/DDBJ databases">
        <authorList>
            <consortium name="Plant Systems Biology data submission"/>
        </authorList>
    </citation>
    <scope>NUCLEOTIDE SEQUENCE</scope>
    <source>
        <strain evidence="1">D6</strain>
    </source>
</reference>
<dbReference type="EMBL" id="CAICTM010000977">
    <property type="protein sequence ID" value="CAB9518981.1"/>
    <property type="molecule type" value="Genomic_DNA"/>
</dbReference>
<dbReference type="Proteomes" id="UP001153069">
    <property type="component" value="Unassembled WGS sequence"/>
</dbReference>
<comment type="caution">
    <text evidence="1">The sequence shown here is derived from an EMBL/GenBank/DDBJ whole genome shotgun (WGS) entry which is preliminary data.</text>
</comment>
<sequence>MKMMGGKEVYHKCYCILQEAFAVVTLYDKLPQQRGPMWLMERMPFPMSTPKGIPLSIKIVNELSDTAVTNDDTVALFQASFSILNAHLECTLKESNVALLRMHQLMSKRISMQELHSENYLEPFCKLSGLCVCNSLIPDATLVDKKVLLRFIVSCPPALFRGRGRADSMFAIP</sequence>
<keyword evidence="2" id="KW-1185">Reference proteome</keyword>
<evidence type="ECO:0000313" key="2">
    <source>
        <dbReference type="Proteomes" id="UP001153069"/>
    </source>
</evidence>
<evidence type="ECO:0000313" key="1">
    <source>
        <dbReference type="EMBL" id="CAB9518981.1"/>
    </source>
</evidence>
<organism evidence="1 2">
    <name type="scientific">Seminavis robusta</name>
    <dbReference type="NCBI Taxonomy" id="568900"/>
    <lineage>
        <taxon>Eukaryota</taxon>
        <taxon>Sar</taxon>
        <taxon>Stramenopiles</taxon>
        <taxon>Ochrophyta</taxon>
        <taxon>Bacillariophyta</taxon>
        <taxon>Bacillariophyceae</taxon>
        <taxon>Bacillariophycidae</taxon>
        <taxon>Naviculales</taxon>
        <taxon>Naviculaceae</taxon>
        <taxon>Seminavis</taxon>
    </lineage>
</organism>
<gene>
    <name evidence="1" type="ORF">SEMRO_979_G227230.1</name>
</gene>
<name>A0A9N8HM90_9STRA</name>
<accession>A0A9N8HM90</accession>
<protein>
    <submittedName>
        <fullName evidence="1">Uncharacterized protein</fullName>
    </submittedName>
</protein>